<evidence type="ECO:0000313" key="1">
    <source>
        <dbReference type="EMBL" id="EAQ88734.1"/>
    </source>
</evidence>
<dbReference type="OMA" id="GSHEVFN"/>
<organism evidence="1 2">
    <name type="scientific">Chaetomium globosum (strain ATCC 6205 / CBS 148.51 / DSM 1962 / NBRC 6347 / NRRL 1970)</name>
    <name type="common">Soil fungus</name>
    <dbReference type="NCBI Taxonomy" id="306901"/>
    <lineage>
        <taxon>Eukaryota</taxon>
        <taxon>Fungi</taxon>
        <taxon>Dikarya</taxon>
        <taxon>Ascomycota</taxon>
        <taxon>Pezizomycotina</taxon>
        <taxon>Sordariomycetes</taxon>
        <taxon>Sordariomycetidae</taxon>
        <taxon>Sordariales</taxon>
        <taxon>Chaetomiaceae</taxon>
        <taxon>Chaetomium</taxon>
    </lineage>
</organism>
<dbReference type="AlphaFoldDB" id="Q2H7L2"/>
<dbReference type="GO" id="GO:0003676">
    <property type="term" value="F:nucleic acid binding"/>
    <property type="evidence" value="ECO:0007669"/>
    <property type="project" value="InterPro"/>
</dbReference>
<sequence>MSSSTSHSIAAKAESARDMIDMVDTTAKLSEMLDTLEGLPTEPPSLYFDLEGENLSRHGSVSILQLHVLPSSRRYLVDVHTLQHTAFSTCGENGLTLKELLESDGILKVFSIGLSRCIERGACLLAAELATWKAVKDAGVKLFSPDYGGSYTVFVERPLCDAIKLYSAQDAQILPRLWSQYNTRMTPVWTRKAHETSKERVALSQTATFNGKGRHMALAPPGWH</sequence>
<dbReference type="GeneID" id="4390487"/>
<dbReference type="InterPro" id="IPR036397">
    <property type="entry name" value="RNaseH_sf"/>
</dbReference>
<evidence type="ECO:0008006" key="3">
    <source>
        <dbReference type="Google" id="ProtNLM"/>
    </source>
</evidence>
<dbReference type="eggNOG" id="ENOG502S8YH">
    <property type="taxonomic scope" value="Eukaryota"/>
</dbReference>
<protein>
    <recommendedName>
        <fullName evidence="3">3'-5' exonuclease domain-containing protein</fullName>
    </recommendedName>
</protein>
<dbReference type="InParanoid" id="Q2H7L2"/>
<dbReference type="RefSeq" id="XP_001221448.1">
    <property type="nucleotide sequence ID" value="XM_001221447.1"/>
</dbReference>
<accession>Q2H7L2</accession>
<dbReference type="Proteomes" id="UP000001056">
    <property type="component" value="Unassembled WGS sequence"/>
</dbReference>
<gene>
    <name evidence="1" type="ORF">CHGG_05353</name>
</gene>
<dbReference type="VEuPathDB" id="FungiDB:CHGG_05353"/>
<dbReference type="STRING" id="306901.Q2H7L2"/>
<dbReference type="EMBL" id="CH408031">
    <property type="protein sequence ID" value="EAQ88734.1"/>
    <property type="molecule type" value="Genomic_DNA"/>
</dbReference>
<dbReference type="SUPFAM" id="SSF53098">
    <property type="entry name" value="Ribonuclease H-like"/>
    <property type="match status" value="1"/>
</dbReference>
<dbReference type="OrthoDB" id="26838at2759"/>
<dbReference type="PANTHER" id="PTHR43040">
    <property type="entry name" value="RIBONUCLEASE D"/>
    <property type="match status" value="1"/>
</dbReference>
<dbReference type="HOGENOM" id="CLU_061834_1_1_1"/>
<name>Q2H7L2_CHAGB</name>
<evidence type="ECO:0000313" key="2">
    <source>
        <dbReference type="Proteomes" id="UP000001056"/>
    </source>
</evidence>
<keyword evidence="2" id="KW-1185">Reference proteome</keyword>
<proteinExistence type="predicted"/>
<reference evidence="2" key="1">
    <citation type="journal article" date="2015" name="Genome Announc.">
        <title>Draft genome sequence of the cellulolytic fungus Chaetomium globosum.</title>
        <authorList>
            <person name="Cuomo C.A."/>
            <person name="Untereiner W.A."/>
            <person name="Ma L.-J."/>
            <person name="Grabherr M."/>
            <person name="Birren B.W."/>
        </authorList>
    </citation>
    <scope>NUCLEOTIDE SEQUENCE [LARGE SCALE GENOMIC DNA]</scope>
    <source>
        <strain evidence="2">ATCC 6205 / CBS 148.51 / DSM 1962 / NBRC 6347 / NRRL 1970</strain>
    </source>
</reference>
<dbReference type="InterPro" id="IPR012337">
    <property type="entry name" value="RNaseH-like_sf"/>
</dbReference>
<dbReference type="Gene3D" id="3.30.420.10">
    <property type="entry name" value="Ribonuclease H-like superfamily/Ribonuclease H"/>
    <property type="match status" value="1"/>
</dbReference>
<dbReference type="PANTHER" id="PTHR43040:SF1">
    <property type="entry name" value="RIBONUCLEASE D"/>
    <property type="match status" value="1"/>
</dbReference>